<dbReference type="CDD" id="cd05243">
    <property type="entry name" value="SDR_a5"/>
    <property type="match status" value="1"/>
</dbReference>
<comment type="caution">
    <text evidence="4">The sequence shown here is derived from an EMBL/GenBank/DDBJ whole genome shotgun (WGS) entry which is preliminary data.</text>
</comment>
<keyword evidence="5" id="KW-1185">Reference proteome</keyword>
<sequence length="289" mass="32818">MTKRVLVAGATGYLGGELVKELKARGYWVRALIRNSSQHDKVVLADEVFIGEITTPQSIRGVTHTIDYVFSTIGITRQKEGMTYMDVDYQGNLNLLHEACITDVERFLYVSAINGDKLRHLKIFQAKEGFVDKLKESGLDYRVIRPNGFFSDMRDFLEMAKSGRVYLFGKGDKKLNPIDGCDLAKVCIDKMEGTERECSVGGPDIVSHRELALLALNAWGKEEKITYIPDCIRICIIKLLRLFTSSKTYGPYEFFLTAMAENNIAPCYGDRHLKDFFNEEVYRYFPSGN</sequence>
<dbReference type="InterPro" id="IPR036291">
    <property type="entry name" value="NAD(P)-bd_dom_sf"/>
</dbReference>
<dbReference type="Pfam" id="PF13460">
    <property type="entry name" value="NAD_binding_10"/>
    <property type="match status" value="1"/>
</dbReference>
<evidence type="ECO:0000313" key="4">
    <source>
        <dbReference type="EMBL" id="SER24808.1"/>
    </source>
</evidence>
<accession>A0AAJ4W797</accession>
<dbReference type="SUPFAM" id="SSF51735">
    <property type="entry name" value="NAD(P)-binding Rossmann-fold domains"/>
    <property type="match status" value="1"/>
</dbReference>
<evidence type="ECO:0000256" key="1">
    <source>
        <dbReference type="ARBA" id="ARBA00022531"/>
    </source>
</evidence>
<evidence type="ECO:0000256" key="2">
    <source>
        <dbReference type="ARBA" id="ARBA00023276"/>
    </source>
</evidence>
<dbReference type="InterPro" id="IPR016040">
    <property type="entry name" value="NAD(P)-bd_dom"/>
</dbReference>
<dbReference type="GO" id="GO:0015979">
    <property type="term" value="P:photosynthesis"/>
    <property type="evidence" value="ECO:0007669"/>
    <property type="project" value="UniProtKB-KW"/>
</dbReference>
<feature type="domain" description="NAD(P)-binding" evidence="3">
    <location>
        <begin position="9"/>
        <end position="152"/>
    </location>
</feature>
<dbReference type="EMBL" id="FOFY01000011">
    <property type="protein sequence ID" value="SER24808.1"/>
    <property type="molecule type" value="Genomic_DNA"/>
</dbReference>
<dbReference type="PANTHER" id="PTHR47128">
    <property type="match status" value="1"/>
</dbReference>
<organism evidence="4 5">
    <name type="scientific">Myroides profundi</name>
    <dbReference type="NCBI Taxonomy" id="480520"/>
    <lineage>
        <taxon>Bacteria</taxon>
        <taxon>Pseudomonadati</taxon>
        <taxon>Bacteroidota</taxon>
        <taxon>Flavobacteriia</taxon>
        <taxon>Flavobacteriales</taxon>
        <taxon>Flavobacteriaceae</taxon>
        <taxon>Myroides</taxon>
    </lineage>
</organism>
<evidence type="ECO:0000259" key="3">
    <source>
        <dbReference type="Pfam" id="PF13460"/>
    </source>
</evidence>
<dbReference type="KEGG" id="mpw:MPR_2060"/>
<dbReference type="PANTHER" id="PTHR47128:SF2">
    <property type="entry name" value="PROTEIN HIGH CHLOROPHYLL FLUORESCENCE PHENOTYPE 244, CHLOROPLASTIC"/>
    <property type="match status" value="1"/>
</dbReference>
<reference evidence="4 5" key="1">
    <citation type="submission" date="2016-10" db="EMBL/GenBank/DDBJ databases">
        <authorList>
            <person name="Varghese N."/>
            <person name="Submissions S."/>
        </authorList>
    </citation>
    <scope>NUCLEOTIDE SEQUENCE [LARGE SCALE GENOMIC DNA]</scope>
    <source>
        <strain evidence="5">DSM 19823 / KCTC 23066 / CCTCC M 208030 / D25</strain>
    </source>
</reference>
<protein>
    <submittedName>
        <fullName evidence="4">Uncharacterized conserved protein YbjT, contains NAD(P)-binding and DUF2867 domains</fullName>
    </submittedName>
</protein>
<dbReference type="Gene3D" id="3.40.50.720">
    <property type="entry name" value="NAD(P)-binding Rossmann-like Domain"/>
    <property type="match status" value="1"/>
</dbReference>
<keyword evidence="1" id="KW-0602">Photosynthesis</keyword>
<dbReference type="Proteomes" id="UP000183496">
    <property type="component" value="Unassembled WGS sequence"/>
</dbReference>
<name>A0AAJ4W797_MYRPR</name>
<dbReference type="InterPro" id="IPR044256">
    <property type="entry name" value="HCF244-like"/>
</dbReference>
<dbReference type="GO" id="GO:0009523">
    <property type="term" value="C:photosystem II"/>
    <property type="evidence" value="ECO:0007669"/>
    <property type="project" value="UniProtKB-KW"/>
</dbReference>
<keyword evidence="2" id="KW-0604">Photosystem II</keyword>
<gene>
    <name evidence="4" type="ORF">SAMN04488089_111121</name>
</gene>
<dbReference type="AlphaFoldDB" id="A0AAJ4W797"/>
<proteinExistence type="predicted"/>
<dbReference type="RefSeq" id="WP_041892239.1">
    <property type="nucleotide sequence ID" value="NZ_CP010817.1"/>
</dbReference>
<evidence type="ECO:0000313" key="5">
    <source>
        <dbReference type="Proteomes" id="UP000183496"/>
    </source>
</evidence>